<dbReference type="InterPro" id="IPR008927">
    <property type="entry name" value="6-PGluconate_DH-like_C_sf"/>
</dbReference>
<evidence type="ECO:0000313" key="6">
    <source>
        <dbReference type="EMBL" id="XBT92147.1"/>
    </source>
</evidence>
<dbReference type="InterPro" id="IPR029154">
    <property type="entry name" value="HIBADH-like_NADP-bd"/>
</dbReference>
<dbReference type="SUPFAM" id="SSF48179">
    <property type="entry name" value="6-phosphogluconate dehydrogenase C-terminal domain-like"/>
    <property type="match status" value="1"/>
</dbReference>
<reference evidence="6" key="1">
    <citation type="submission" date="2024-06" db="EMBL/GenBank/DDBJ databases">
        <authorList>
            <person name="Li T."/>
            <person name="Gao R."/>
        </authorList>
    </citation>
    <scope>NUCLEOTIDE SEQUENCE</scope>
    <source>
        <strain evidence="6">ZPR3</strain>
    </source>
</reference>
<feature type="active site" evidence="3">
    <location>
        <position position="178"/>
    </location>
</feature>
<dbReference type="InterPro" id="IPR015815">
    <property type="entry name" value="HIBADH-related"/>
</dbReference>
<evidence type="ECO:0000256" key="3">
    <source>
        <dbReference type="PIRSR" id="PIRSR000103-1"/>
    </source>
</evidence>
<dbReference type="SUPFAM" id="SSF51735">
    <property type="entry name" value="NAD(P)-binding Rossmann-fold domains"/>
    <property type="match status" value="1"/>
</dbReference>
<evidence type="ECO:0000256" key="1">
    <source>
        <dbReference type="ARBA" id="ARBA00023002"/>
    </source>
</evidence>
<evidence type="ECO:0000259" key="4">
    <source>
        <dbReference type="Pfam" id="PF03446"/>
    </source>
</evidence>
<dbReference type="EMBL" id="CP157960">
    <property type="protein sequence ID" value="XBT92147.1"/>
    <property type="molecule type" value="Genomic_DNA"/>
</dbReference>
<dbReference type="Gene3D" id="1.10.1040.10">
    <property type="entry name" value="N-(1-d-carboxylethyl)-l-norvaline Dehydrogenase, domain 2"/>
    <property type="match status" value="1"/>
</dbReference>
<dbReference type="InterPro" id="IPR036291">
    <property type="entry name" value="NAD(P)-bd_dom_sf"/>
</dbReference>
<keyword evidence="2" id="KW-0520">NAD</keyword>
<dbReference type="Pfam" id="PF14833">
    <property type="entry name" value="NAD_binding_11"/>
    <property type="match status" value="1"/>
</dbReference>
<dbReference type="GO" id="GO:0051287">
    <property type="term" value="F:NAD binding"/>
    <property type="evidence" value="ECO:0007669"/>
    <property type="project" value="InterPro"/>
</dbReference>
<protein>
    <submittedName>
        <fullName evidence="6">NAD(P)-dependent oxidoreductase</fullName>
        <ecNumber evidence="6">1.1.-.-</ecNumber>
    </submittedName>
</protein>
<organism evidence="6">
    <name type="scientific">Rhizobium sp. ZPR3</name>
    <dbReference type="NCBI Taxonomy" id="3158967"/>
    <lineage>
        <taxon>Bacteria</taxon>
        <taxon>Pseudomonadati</taxon>
        <taxon>Pseudomonadota</taxon>
        <taxon>Alphaproteobacteria</taxon>
        <taxon>Hyphomicrobiales</taxon>
        <taxon>Rhizobiaceae</taxon>
        <taxon>Rhizobium/Agrobacterium group</taxon>
        <taxon>Rhizobium</taxon>
    </lineage>
</organism>
<evidence type="ECO:0000256" key="2">
    <source>
        <dbReference type="ARBA" id="ARBA00023027"/>
    </source>
</evidence>
<name>A0AAU7RPN9_9HYPH</name>
<dbReference type="PIRSF" id="PIRSF000103">
    <property type="entry name" value="HIBADH"/>
    <property type="match status" value="1"/>
</dbReference>
<dbReference type="Gene3D" id="3.40.50.720">
    <property type="entry name" value="NAD(P)-binding Rossmann-like Domain"/>
    <property type="match status" value="1"/>
</dbReference>
<proteinExistence type="predicted"/>
<feature type="domain" description="3-hydroxyisobutyrate dehydrogenase-like NAD-binding" evidence="5">
    <location>
        <begin position="172"/>
        <end position="292"/>
    </location>
</feature>
<keyword evidence="1 6" id="KW-0560">Oxidoreductase</keyword>
<dbReference type="PANTHER" id="PTHR43060:SF15">
    <property type="entry name" value="3-HYDROXYISOBUTYRATE DEHYDROGENASE-LIKE 1, MITOCHONDRIAL-RELATED"/>
    <property type="match status" value="1"/>
</dbReference>
<dbReference type="GO" id="GO:0016491">
    <property type="term" value="F:oxidoreductase activity"/>
    <property type="evidence" value="ECO:0007669"/>
    <property type="project" value="UniProtKB-KW"/>
</dbReference>
<gene>
    <name evidence="6" type="ORF">ABM479_15295</name>
</gene>
<dbReference type="PANTHER" id="PTHR43060">
    <property type="entry name" value="3-HYDROXYISOBUTYRATE DEHYDROGENASE-LIKE 1, MITOCHONDRIAL-RELATED"/>
    <property type="match status" value="1"/>
</dbReference>
<evidence type="ECO:0000259" key="5">
    <source>
        <dbReference type="Pfam" id="PF14833"/>
    </source>
</evidence>
<dbReference type="GO" id="GO:0050661">
    <property type="term" value="F:NADP binding"/>
    <property type="evidence" value="ECO:0007669"/>
    <property type="project" value="InterPro"/>
</dbReference>
<dbReference type="InterPro" id="IPR013328">
    <property type="entry name" value="6PGD_dom2"/>
</dbReference>
<dbReference type="RefSeq" id="WP_349956570.1">
    <property type="nucleotide sequence ID" value="NZ_CP157960.1"/>
</dbReference>
<dbReference type="AlphaFoldDB" id="A0AAU7RPN9"/>
<sequence>MSCSAANGLNIGIVGAGKMGAPIAQRLADGGYNVTICDRDPTATESLKKAGFRALSSARDLAARCEIILGCVSGPGSYWSVTGGPDGILHGDRVHTYINVGTTGPELAAKIEETLAEREIQTLDAPVTGGPRRAHRGELAAMVSGPSALAESLRPILKSYASKIVYVGDAVGQAQYLKVANNLITAGNLVIALEALTLASKVGISPGVFLEVINAGSAASDVTLVKLPNHVLTRTFDFGASLALVDHDVSACLAAAESAGVEMAVGHAIQAIYREAIASSGPLADLTIVAKFLEERVGAGLCNEESPGGWDVVP</sequence>
<dbReference type="EC" id="1.1.-.-" evidence="6"/>
<dbReference type="Pfam" id="PF03446">
    <property type="entry name" value="NAD_binding_2"/>
    <property type="match status" value="1"/>
</dbReference>
<dbReference type="InterPro" id="IPR006115">
    <property type="entry name" value="6PGDH_NADP-bd"/>
</dbReference>
<feature type="domain" description="6-phosphogluconate dehydrogenase NADP-binding" evidence="4">
    <location>
        <begin position="10"/>
        <end position="168"/>
    </location>
</feature>
<accession>A0AAU7RPN9</accession>